<proteinExistence type="predicted"/>
<dbReference type="EMBL" id="CAJVCE010000009">
    <property type="protein sequence ID" value="CAG7644991.1"/>
    <property type="molecule type" value="Genomic_DNA"/>
</dbReference>
<evidence type="ECO:0000313" key="3">
    <source>
        <dbReference type="Proteomes" id="UP000730618"/>
    </source>
</evidence>
<keyword evidence="2" id="KW-0378">Hydrolase</keyword>
<comment type="caution">
    <text evidence="2">The sequence shown here is derived from an EMBL/GenBank/DDBJ whole genome shotgun (WGS) entry which is preliminary data.</text>
</comment>
<name>A0ABN7TPI0_9BACL</name>
<keyword evidence="3" id="KW-1185">Reference proteome</keyword>
<dbReference type="CDD" id="cd01285">
    <property type="entry name" value="nucleoside_deaminase"/>
    <property type="match status" value="1"/>
</dbReference>
<dbReference type="PROSITE" id="PS00903">
    <property type="entry name" value="CYT_DCMP_DEAMINASES_1"/>
    <property type="match status" value="1"/>
</dbReference>
<evidence type="ECO:0000259" key="1">
    <source>
        <dbReference type="PROSITE" id="PS51747"/>
    </source>
</evidence>
<dbReference type="RefSeq" id="WP_218099719.1">
    <property type="nucleotide sequence ID" value="NZ_CAJVCE010000009.1"/>
</dbReference>
<dbReference type="InterPro" id="IPR002125">
    <property type="entry name" value="CMP_dCMP_dom"/>
</dbReference>
<dbReference type="InterPro" id="IPR016192">
    <property type="entry name" value="APOBEC/CMP_deaminase_Zn-bd"/>
</dbReference>
<gene>
    <name evidence="2" type="primary">guaD</name>
    <name evidence="2" type="ORF">PAECIP111802_03403</name>
</gene>
<dbReference type="GO" id="GO:0008892">
    <property type="term" value="F:guanine deaminase activity"/>
    <property type="evidence" value="ECO:0007669"/>
    <property type="project" value="UniProtKB-EC"/>
</dbReference>
<accession>A0ABN7TPI0</accession>
<dbReference type="PROSITE" id="PS51747">
    <property type="entry name" value="CYT_DCMP_DEAMINASES_2"/>
    <property type="match status" value="1"/>
</dbReference>
<dbReference type="Pfam" id="PF00383">
    <property type="entry name" value="dCMP_cyt_deam_1"/>
    <property type="match status" value="1"/>
</dbReference>
<reference evidence="2 3" key="1">
    <citation type="submission" date="2021-06" db="EMBL/GenBank/DDBJ databases">
        <authorList>
            <person name="Criscuolo A."/>
        </authorList>
    </citation>
    <scope>NUCLEOTIDE SEQUENCE [LARGE SCALE GENOMIC DNA]</scope>
    <source>
        <strain evidence="3">CIP 111802</strain>
    </source>
</reference>
<dbReference type="PANTHER" id="PTHR11079">
    <property type="entry name" value="CYTOSINE DEAMINASE FAMILY MEMBER"/>
    <property type="match status" value="1"/>
</dbReference>
<protein>
    <submittedName>
        <fullName evidence="2">Guanine deaminase</fullName>
        <ecNumber evidence="2">3.5.4.3</ecNumber>
    </submittedName>
</protein>
<sequence length="157" mass="17179">MENTSNPWIERVIQLAEENAAIGGGPFAALVVRGEEIVASGVNCVHTTCDPSSHAELLAIRDACMRLGKVDLSDCELYASGEPCPMCMGAIYWAKLGSVYYACSKKEAASGTGFVDPLSHFYSDMLQAPEKRTIPFQHMHSSRKLEPFNIWAQKHNG</sequence>
<dbReference type="EC" id="3.5.4.3" evidence="2"/>
<dbReference type="Proteomes" id="UP000730618">
    <property type="component" value="Unassembled WGS sequence"/>
</dbReference>
<feature type="domain" description="CMP/dCMP-type deaminase" evidence="1">
    <location>
        <begin position="3"/>
        <end position="113"/>
    </location>
</feature>
<organism evidence="2 3">
    <name type="scientific">Paenibacillus allorhizosphaerae</name>
    <dbReference type="NCBI Taxonomy" id="2849866"/>
    <lineage>
        <taxon>Bacteria</taxon>
        <taxon>Bacillati</taxon>
        <taxon>Bacillota</taxon>
        <taxon>Bacilli</taxon>
        <taxon>Bacillales</taxon>
        <taxon>Paenibacillaceae</taxon>
        <taxon>Paenibacillus</taxon>
    </lineage>
</organism>
<dbReference type="PANTHER" id="PTHR11079:SF161">
    <property type="entry name" value="CMP_DCMP-TYPE DEAMINASE DOMAIN-CONTAINING PROTEIN"/>
    <property type="match status" value="1"/>
</dbReference>
<evidence type="ECO:0000313" key="2">
    <source>
        <dbReference type="EMBL" id="CAG7644991.1"/>
    </source>
</evidence>